<evidence type="ECO:0000256" key="1">
    <source>
        <dbReference type="SAM" id="Phobius"/>
    </source>
</evidence>
<feature type="transmembrane region" description="Helical" evidence="1">
    <location>
        <begin position="438"/>
        <end position="459"/>
    </location>
</feature>
<sequence>MPGLDTNNVSSPSSSSCNDIYRCRTLAQIVWSCTSVVIACTWVSVHPNVPGPTESSWRILRRRIGLMMITLIAPELLVLWAARQWFAARRLSKVYKNDGWTMTHAFFALMGGFALYKGRTCICVLRHTSDYPDETLFIGHAKFIGETSQREIGDLCHRDVLGKLVAVSQTAWFMIQLAARSVEGLPITELEIMTLAFATMNVAIYYFWWNKPQDVGYHIRIQRETSPDRSDSSIRRDISQRTEQEPEGLWARMCKFFKSSKERVLNWSKARTNSPRVRKFRKSCLDKGVLDGTMVCIIRPPLQALMEALLENVPDNMFEEATVPLKIVLVIIYIIAAPLVILAFVIIADEEKYQVEKVSLLERTRELEPRYAADNVIMYIATVVFGVIHCLAWTFNFPSITEERLWRICALLVTFLPLFLVFYHFIYDKYLTSRPGWAKWFTLISLVVFLFYLFARICLVVQAFLALRDLPPGAFETVQLTIFIPHI</sequence>
<accession>A0A0D0ATZ0</accession>
<dbReference type="PANTHER" id="PTHR35043:SF7">
    <property type="entry name" value="TRANSCRIPTION FACTOR DOMAIN-CONTAINING PROTEIN"/>
    <property type="match status" value="1"/>
</dbReference>
<evidence type="ECO:0000313" key="3">
    <source>
        <dbReference type="Proteomes" id="UP000053593"/>
    </source>
</evidence>
<name>A0A0D0ATZ0_9AGAR</name>
<feature type="transmembrane region" description="Helical" evidence="1">
    <location>
        <begin position="405"/>
        <end position="426"/>
    </location>
</feature>
<reference evidence="2 3" key="1">
    <citation type="submission" date="2014-04" db="EMBL/GenBank/DDBJ databases">
        <title>Evolutionary Origins and Diversification of the Mycorrhizal Mutualists.</title>
        <authorList>
            <consortium name="DOE Joint Genome Institute"/>
            <consortium name="Mycorrhizal Genomics Consortium"/>
            <person name="Kohler A."/>
            <person name="Kuo A."/>
            <person name="Nagy L.G."/>
            <person name="Floudas D."/>
            <person name="Copeland A."/>
            <person name="Barry K.W."/>
            <person name="Cichocki N."/>
            <person name="Veneault-Fourrey C."/>
            <person name="LaButti K."/>
            <person name="Lindquist E.A."/>
            <person name="Lipzen A."/>
            <person name="Lundell T."/>
            <person name="Morin E."/>
            <person name="Murat C."/>
            <person name="Riley R."/>
            <person name="Ohm R."/>
            <person name="Sun H."/>
            <person name="Tunlid A."/>
            <person name="Henrissat B."/>
            <person name="Grigoriev I.V."/>
            <person name="Hibbett D.S."/>
            <person name="Martin F."/>
        </authorList>
    </citation>
    <scope>NUCLEOTIDE SEQUENCE [LARGE SCALE GENOMIC DNA]</scope>
    <source>
        <strain evidence="2 3">FD-317 M1</strain>
    </source>
</reference>
<feature type="transmembrane region" description="Helical" evidence="1">
    <location>
        <begin position="99"/>
        <end position="116"/>
    </location>
</feature>
<keyword evidence="1" id="KW-1133">Transmembrane helix</keyword>
<dbReference type="EMBL" id="KN834822">
    <property type="protein sequence ID" value="KIK53965.1"/>
    <property type="molecule type" value="Genomic_DNA"/>
</dbReference>
<feature type="transmembrane region" description="Helical" evidence="1">
    <location>
        <begin position="327"/>
        <end position="348"/>
    </location>
</feature>
<evidence type="ECO:0000313" key="2">
    <source>
        <dbReference type="EMBL" id="KIK53965.1"/>
    </source>
</evidence>
<dbReference type="HOGENOM" id="CLU_022883_6_1_1"/>
<dbReference type="AlphaFoldDB" id="A0A0D0ATZ0"/>
<gene>
    <name evidence="2" type="ORF">GYMLUDRAFT_178282</name>
</gene>
<dbReference type="Proteomes" id="UP000053593">
    <property type="component" value="Unassembled WGS sequence"/>
</dbReference>
<dbReference type="PANTHER" id="PTHR35043">
    <property type="entry name" value="TRANSCRIPTION FACTOR DOMAIN-CONTAINING PROTEIN"/>
    <property type="match status" value="1"/>
</dbReference>
<keyword evidence="1" id="KW-0472">Membrane</keyword>
<organism evidence="2 3">
    <name type="scientific">Collybiopsis luxurians FD-317 M1</name>
    <dbReference type="NCBI Taxonomy" id="944289"/>
    <lineage>
        <taxon>Eukaryota</taxon>
        <taxon>Fungi</taxon>
        <taxon>Dikarya</taxon>
        <taxon>Basidiomycota</taxon>
        <taxon>Agaricomycotina</taxon>
        <taxon>Agaricomycetes</taxon>
        <taxon>Agaricomycetidae</taxon>
        <taxon>Agaricales</taxon>
        <taxon>Marasmiineae</taxon>
        <taxon>Omphalotaceae</taxon>
        <taxon>Collybiopsis</taxon>
        <taxon>Collybiopsis luxurians</taxon>
    </lineage>
</organism>
<dbReference type="OrthoDB" id="9451547at2759"/>
<keyword evidence="1" id="KW-0812">Transmembrane</keyword>
<proteinExistence type="predicted"/>
<keyword evidence="3" id="KW-1185">Reference proteome</keyword>
<protein>
    <submittedName>
        <fullName evidence="2">Uncharacterized protein</fullName>
    </submittedName>
</protein>
<feature type="transmembrane region" description="Helical" evidence="1">
    <location>
        <begin position="376"/>
        <end position="393"/>
    </location>
</feature>
<feature type="transmembrane region" description="Helical" evidence="1">
    <location>
        <begin position="64"/>
        <end position="87"/>
    </location>
</feature>